<evidence type="ECO:0000256" key="4">
    <source>
        <dbReference type="ARBA" id="ARBA00023015"/>
    </source>
</evidence>
<dbReference type="Gene3D" id="1.10.10.10">
    <property type="entry name" value="Winged helix-like DNA-binding domain superfamily/Winged helix DNA-binding domain"/>
    <property type="match status" value="1"/>
</dbReference>
<evidence type="ECO:0000259" key="10">
    <source>
        <dbReference type="Pfam" id="PF02863"/>
    </source>
</evidence>
<keyword evidence="7" id="KW-0678">Repressor</keyword>
<dbReference type="Pfam" id="PF02863">
    <property type="entry name" value="Arg_repressor_C"/>
    <property type="match status" value="1"/>
</dbReference>
<dbReference type="SUPFAM" id="SSF55252">
    <property type="entry name" value="C-terminal domain of arginine repressor"/>
    <property type="match status" value="1"/>
</dbReference>
<dbReference type="GO" id="GO:0003677">
    <property type="term" value="F:DNA binding"/>
    <property type="evidence" value="ECO:0007669"/>
    <property type="project" value="UniProtKB-KW"/>
</dbReference>
<feature type="domain" description="Arginine repressor C-terminal" evidence="10">
    <location>
        <begin position="79"/>
        <end position="145"/>
    </location>
</feature>
<accession>A0A4R2RUW4</accession>
<dbReference type="AlphaFoldDB" id="A0A4R2RUW4"/>
<dbReference type="SUPFAM" id="SSF46785">
    <property type="entry name" value="Winged helix' DNA-binding domain"/>
    <property type="match status" value="1"/>
</dbReference>
<evidence type="ECO:0000256" key="7">
    <source>
        <dbReference type="HAMAP-Rule" id="MF_00173"/>
    </source>
</evidence>
<feature type="domain" description="Arginine repressor DNA-binding" evidence="9">
    <location>
        <begin position="2"/>
        <end position="66"/>
    </location>
</feature>
<evidence type="ECO:0000256" key="5">
    <source>
        <dbReference type="ARBA" id="ARBA00023125"/>
    </source>
</evidence>
<comment type="pathway">
    <text evidence="7">Amino-acid biosynthesis; L-arginine biosynthesis [regulation].</text>
</comment>
<evidence type="ECO:0000313" key="12">
    <source>
        <dbReference type="Proteomes" id="UP000294813"/>
    </source>
</evidence>
<keyword evidence="3 7" id="KW-0963">Cytoplasm</keyword>
<dbReference type="InterPro" id="IPR020900">
    <property type="entry name" value="Arg_repress_DNA-bd"/>
</dbReference>
<proteinExistence type="inferred from homology"/>
<dbReference type="PRINTS" id="PR01467">
    <property type="entry name" value="ARGREPRESSOR"/>
</dbReference>
<evidence type="ECO:0000256" key="2">
    <source>
        <dbReference type="ARBA" id="ARBA00008316"/>
    </source>
</evidence>
<evidence type="ECO:0000256" key="3">
    <source>
        <dbReference type="ARBA" id="ARBA00022490"/>
    </source>
</evidence>
<keyword evidence="6 7" id="KW-0804">Transcription</keyword>
<evidence type="ECO:0000256" key="6">
    <source>
        <dbReference type="ARBA" id="ARBA00023163"/>
    </source>
</evidence>
<dbReference type="Gene3D" id="3.30.1360.40">
    <property type="match status" value="1"/>
</dbReference>
<dbReference type="InterPro" id="IPR036388">
    <property type="entry name" value="WH-like_DNA-bd_sf"/>
</dbReference>
<comment type="subcellular location">
    <subcellularLocation>
        <location evidence="1 7">Cytoplasm</location>
    </subcellularLocation>
</comment>
<comment type="similarity">
    <text evidence="2 7">Belongs to the ArgR family.</text>
</comment>
<keyword evidence="12" id="KW-1185">Reference proteome</keyword>
<dbReference type="Proteomes" id="UP000294813">
    <property type="component" value="Unassembled WGS sequence"/>
</dbReference>
<dbReference type="InterPro" id="IPR001669">
    <property type="entry name" value="Arg_repress"/>
</dbReference>
<dbReference type="GO" id="GO:0034618">
    <property type="term" value="F:arginine binding"/>
    <property type="evidence" value="ECO:0007669"/>
    <property type="project" value="InterPro"/>
</dbReference>
<dbReference type="GO" id="GO:1900079">
    <property type="term" value="P:regulation of arginine biosynthetic process"/>
    <property type="evidence" value="ECO:0007669"/>
    <property type="project" value="UniProtKB-UniRule"/>
</dbReference>
<dbReference type="InterPro" id="IPR036390">
    <property type="entry name" value="WH_DNA-bd_sf"/>
</dbReference>
<dbReference type="HAMAP" id="MF_00173">
    <property type="entry name" value="Arg_repressor"/>
    <property type="match status" value="1"/>
</dbReference>
<dbReference type="RefSeq" id="WP_131918448.1">
    <property type="nucleotide sequence ID" value="NZ_JAOQNU010000005.1"/>
</dbReference>
<comment type="function">
    <text evidence="7">Regulates arginine biosynthesis genes.</text>
</comment>
<dbReference type="PANTHER" id="PTHR34471:SF1">
    <property type="entry name" value="ARGININE REPRESSOR"/>
    <property type="match status" value="1"/>
</dbReference>
<keyword evidence="4 7" id="KW-0805">Transcription regulation</keyword>
<dbReference type="Pfam" id="PF01316">
    <property type="entry name" value="Arg_repressor"/>
    <property type="match status" value="1"/>
</dbReference>
<organism evidence="11 12">
    <name type="scientific">Heliophilum fasciatum</name>
    <dbReference type="NCBI Taxonomy" id="35700"/>
    <lineage>
        <taxon>Bacteria</taxon>
        <taxon>Bacillati</taxon>
        <taxon>Bacillota</taxon>
        <taxon>Clostridia</taxon>
        <taxon>Eubacteriales</taxon>
        <taxon>Heliobacteriaceae</taxon>
        <taxon>Heliophilum</taxon>
    </lineage>
</organism>
<dbReference type="GO" id="GO:0051259">
    <property type="term" value="P:protein complex oligomerization"/>
    <property type="evidence" value="ECO:0007669"/>
    <property type="project" value="InterPro"/>
</dbReference>
<protein>
    <recommendedName>
        <fullName evidence="7 8">Arginine repressor</fullName>
    </recommendedName>
</protein>
<dbReference type="NCBIfam" id="TIGR01529">
    <property type="entry name" value="argR_whole"/>
    <property type="match status" value="1"/>
</dbReference>
<comment type="caution">
    <text evidence="11">The sequence shown here is derived from an EMBL/GenBank/DDBJ whole genome shotgun (WGS) entry which is preliminary data.</text>
</comment>
<reference evidence="11 12" key="1">
    <citation type="submission" date="2019-03" db="EMBL/GenBank/DDBJ databases">
        <title>Genomic Encyclopedia of Type Strains, Phase IV (KMG-IV): sequencing the most valuable type-strain genomes for metagenomic binning, comparative biology and taxonomic classification.</title>
        <authorList>
            <person name="Goeker M."/>
        </authorList>
    </citation>
    <scope>NUCLEOTIDE SEQUENCE [LARGE SCALE GENOMIC DNA]</scope>
    <source>
        <strain evidence="11 12">DSM 11170</strain>
    </source>
</reference>
<keyword evidence="7" id="KW-0055">Arginine biosynthesis</keyword>
<dbReference type="PANTHER" id="PTHR34471">
    <property type="entry name" value="ARGININE REPRESSOR"/>
    <property type="match status" value="1"/>
</dbReference>
<evidence type="ECO:0000256" key="1">
    <source>
        <dbReference type="ARBA" id="ARBA00004496"/>
    </source>
</evidence>
<keyword evidence="5 7" id="KW-0238">DNA-binding</keyword>
<evidence type="ECO:0000259" key="9">
    <source>
        <dbReference type="Pfam" id="PF01316"/>
    </source>
</evidence>
<keyword evidence="7" id="KW-0028">Amino-acid biosynthesis</keyword>
<dbReference type="GO" id="GO:0003700">
    <property type="term" value="F:DNA-binding transcription factor activity"/>
    <property type="evidence" value="ECO:0007669"/>
    <property type="project" value="UniProtKB-UniRule"/>
</dbReference>
<name>A0A4R2RUW4_9FIRM</name>
<sequence>MKGKRQRMIVELIQTEIIGTQEELALRLRERGLEAAQATVSRDIKELGLCKVPISKDESRYALPADPAPRVSERLRGLLRDTVTQVDYSVNLVVVHTLPGHAHAVAAAFDSSHWEEVIGTVAGDDTILLVVKPLEAVEGLVAKINGWLHDES</sequence>
<dbReference type="OrthoDB" id="9807089at2"/>
<evidence type="ECO:0000256" key="8">
    <source>
        <dbReference type="NCBIfam" id="TIGR01529"/>
    </source>
</evidence>
<gene>
    <name evidence="7" type="primary">argR</name>
    <name evidence="11" type="ORF">EDD73_10579</name>
</gene>
<dbReference type="GO" id="GO:0006526">
    <property type="term" value="P:L-arginine biosynthetic process"/>
    <property type="evidence" value="ECO:0007669"/>
    <property type="project" value="UniProtKB-UniPathway"/>
</dbReference>
<dbReference type="InterPro" id="IPR020899">
    <property type="entry name" value="Arg_repress_C"/>
</dbReference>
<dbReference type="GO" id="GO:0005737">
    <property type="term" value="C:cytoplasm"/>
    <property type="evidence" value="ECO:0007669"/>
    <property type="project" value="UniProtKB-SubCell"/>
</dbReference>
<dbReference type="UniPathway" id="UPA00068"/>
<evidence type="ECO:0000313" key="11">
    <source>
        <dbReference type="EMBL" id="TCP67184.1"/>
    </source>
</evidence>
<dbReference type="EMBL" id="SLXT01000005">
    <property type="protein sequence ID" value="TCP67184.1"/>
    <property type="molecule type" value="Genomic_DNA"/>
</dbReference>
<dbReference type="InterPro" id="IPR036251">
    <property type="entry name" value="Arg_repress_C_sf"/>
</dbReference>